<proteinExistence type="predicted"/>
<dbReference type="AlphaFoldDB" id="A0A199U9H9"/>
<organism evidence="1">
    <name type="scientific">Manihot esculenta</name>
    <name type="common">Cassava</name>
    <name type="synonym">Jatropha manihot</name>
    <dbReference type="NCBI Taxonomy" id="3983"/>
    <lineage>
        <taxon>Eukaryota</taxon>
        <taxon>Viridiplantae</taxon>
        <taxon>Streptophyta</taxon>
        <taxon>Embryophyta</taxon>
        <taxon>Tracheophyta</taxon>
        <taxon>Spermatophyta</taxon>
        <taxon>Magnoliopsida</taxon>
        <taxon>eudicotyledons</taxon>
        <taxon>Gunneridae</taxon>
        <taxon>Pentapetalae</taxon>
        <taxon>rosids</taxon>
        <taxon>fabids</taxon>
        <taxon>Malpighiales</taxon>
        <taxon>Euphorbiaceae</taxon>
        <taxon>Crotonoideae</taxon>
        <taxon>Manihoteae</taxon>
        <taxon>Manihot</taxon>
    </lineage>
</organism>
<sequence length="55" mass="6126">MVADNSRSDPGWIWALYISSSSKNVSLSLSLSLCVVGRLYTPLGEIEIENRELRV</sequence>
<dbReference type="EMBL" id="KV451424">
    <property type="protein sequence ID" value="OAY21276.1"/>
    <property type="molecule type" value="Genomic_DNA"/>
</dbReference>
<accession>A0A199U9H9</accession>
<name>A0A199U9H9_MANES</name>
<reference evidence="1" key="1">
    <citation type="submission" date="2016-02" db="EMBL/GenBank/DDBJ databases">
        <title>WGS assembly of Manihot esculenta.</title>
        <authorList>
            <person name="Bredeson J.V."/>
            <person name="Prochnik S.E."/>
            <person name="Lyons J.B."/>
            <person name="Schmutz J."/>
            <person name="Grimwood J."/>
            <person name="Vrebalov J."/>
            <person name="Bart R.S."/>
            <person name="Amuge T."/>
            <person name="Ferguson M.E."/>
            <person name="Green R."/>
            <person name="Putnam N."/>
            <person name="Stites J."/>
            <person name="Rounsley S."/>
            <person name="Rokhsar D.S."/>
        </authorList>
    </citation>
    <scope>NUCLEOTIDE SEQUENCE [LARGE SCALE GENOMIC DNA]</scope>
    <source>
        <tissue evidence="1">Leaf</tissue>
    </source>
</reference>
<protein>
    <submittedName>
        <fullName evidence="1">Uncharacterized protein</fullName>
    </submittedName>
</protein>
<gene>
    <name evidence="1" type="ORF">MANES_S101800</name>
</gene>
<evidence type="ECO:0000313" key="1">
    <source>
        <dbReference type="EMBL" id="OAY21276.1"/>
    </source>
</evidence>